<dbReference type="InterPro" id="IPR036412">
    <property type="entry name" value="HAD-like_sf"/>
</dbReference>
<dbReference type="RefSeq" id="WP_157483273.1">
    <property type="nucleotide sequence ID" value="NZ_WOWP01000034.1"/>
</dbReference>
<feature type="active site" description="Proton donor" evidence="2">
    <location>
        <position position="10"/>
    </location>
</feature>
<dbReference type="Gene3D" id="3.40.50.1000">
    <property type="entry name" value="HAD superfamily/HAD-like"/>
    <property type="match status" value="1"/>
</dbReference>
<comment type="caution">
    <text evidence="3">The sequence shown here is derived from an EMBL/GenBank/DDBJ whole genome shotgun (WGS) entry which is preliminary data.</text>
</comment>
<protein>
    <submittedName>
        <fullName evidence="3">5'(3')-deoxyribonucleotidase</fullName>
    </submittedName>
</protein>
<evidence type="ECO:0000256" key="2">
    <source>
        <dbReference type="PIRSR" id="PIRSR610708-1"/>
    </source>
</evidence>
<dbReference type="AlphaFoldDB" id="A0A6N8HC63"/>
<reference evidence="3 4" key="1">
    <citation type="submission" date="2019-12" db="EMBL/GenBank/DDBJ databases">
        <authorList>
            <person name="Sun J.-Q."/>
        </authorList>
    </citation>
    <scope>NUCLEOTIDE SEQUENCE [LARGE SCALE GENOMIC DNA]</scope>
    <source>
        <strain evidence="3 4">JCM 17928</strain>
    </source>
</reference>
<dbReference type="OrthoDB" id="278110at2"/>
<name>A0A6N8HC63_9FLAO</name>
<dbReference type="InterPro" id="IPR023214">
    <property type="entry name" value="HAD_sf"/>
</dbReference>
<proteinExistence type="inferred from homology"/>
<gene>
    <name evidence="3" type="ORF">GN157_10000</name>
</gene>
<evidence type="ECO:0000313" key="4">
    <source>
        <dbReference type="Proteomes" id="UP000433945"/>
    </source>
</evidence>
<dbReference type="PANTHER" id="PTHR16504:SF4">
    <property type="entry name" value="5'(3')-DEOXYRIBONUCLEOTIDASE"/>
    <property type="match status" value="1"/>
</dbReference>
<dbReference type="GO" id="GO:0009223">
    <property type="term" value="P:pyrimidine deoxyribonucleotide catabolic process"/>
    <property type="evidence" value="ECO:0007669"/>
    <property type="project" value="TreeGrafter"/>
</dbReference>
<dbReference type="GO" id="GO:0008253">
    <property type="term" value="F:5'-nucleotidase activity"/>
    <property type="evidence" value="ECO:0007669"/>
    <property type="project" value="InterPro"/>
</dbReference>
<dbReference type="SFLD" id="SFLDS00003">
    <property type="entry name" value="Haloacid_Dehalogenase"/>
    <property type="match status" value="1"/>
</dbReference>
<evidence type="ECO:0000313" key="3">
    <source>
        <dbReference type="EMBL" id="MUV04041.1"/>
    </source>
</evidence>
<dbReference type="Gene3D" id="1.10.40.40">
    <property type="entry name" value="Deoxyribonucleotidase, domain 2"/>
    <property type="match status" value="1"/>
</dbReference>
<comment type="similarity">
    <text evidence="1">Belongs to the 5'(3')-deoxyribonucleotidase family.</text>
</comment>
<dbReference type="InterPro" id="IPR010708">
    <property type="entry name" value="5'(3')-deoxyribonucleotidase"/>
</dbReference>
<dbReference type="Pfam" id="PF06941">
    <property type="entry name" value="NT5C"/>
    <property type="match status" value="1"/>
</dbReference>
<dbReference type="SFLD" id="SFLDG01126">
    <property type="entry name" value="C1.2:_Nucleotidase_Like"/>
    <property type="match status" value="1"/>
</dbReference>
<dbReference type="SFLD" id="SFLDG01146">
    <property type="entry name" value="C1.2.2"/>
    <property type="match status" value="1"/>
</dbReference>
<dbReference type="SUPFAM" id="SSF56784">
    <property type="entry name" value="HAD-like"/>
    <property type="match status" value="1"/>
</dbReference>
<sequence length="176" mass="20679">MRKSIAIDMDGVMADVEAQIITYYEKQYGKKLTKKDLEGAVERQLFPEENALLNILHTPGFFRTLPVMENAIETIQNLMTDFDVYIVSAAMEFPLSLKEKYDWLEEHFPFISWKNIVLCGDKSIINTDFMIDDHSKNLDYFKGTPIMFHAFHNIHENHHKRVNNWNEVATLMQEYV</sequence>
<accession>A0A6N8HC63</accession>
<dbReference type="EMBL" id="WOWP01000034">
    <property type="protein sequence ID" value="MUV04041.1"/>
    <property type="molecule type" value="Genomic_DNA"/>
</dbReference>
<dbReference type="PANTHER" id="PTHR16504">
    <property type="entry name" value="5'(3')-DEOXYRIBONUCLEOTIDASE"/>
    <property type="match status" value="1"/>
</dbReference>
<feature type="active site" description="Nucleophile" evidence="2">
    <location>
        <position position="8"/>
    </location>
</feature>
<dbReference type="Proteomes" id="UP000433945">
    <property type="component" value="Unassembled WGS sequence"/>
</dbReference>
<evidence type="ECO:0000256" key="1">
    <source>
        <dbReference type="ARBA" id="ARBA00009589"/>
    </source>
</evidence>
<organism evidence="3 4">
    <name type="scientific">Flavobacterium rakeshii</name>
    <dbReference type="NCBI Taxonomy" id="1038845"/>
    <lineage>
        <taxon>Bacteria</taxon>
        <taxon>Pseudomonadati</taxon>
        <taxon>Bacteroidota</taxon>
        <taxon>Flavobacteriia</taxon>
        <taxon>Flavobacteriales</taxon>
        <taxon>Flavobacteriaceae</taxon>
        <taxon>Flavobacterium</taxon>
    </lineage>
</organism>
<keyword evidence="4" id="KW-1185">Reference proteome</keyword>